<keyword evidence="5" id="KW-0574">Periplasm</keyword>
<comment type="subcellular location">
    <subcellularLocation>
        <location evidence="1">Periplasm</location>
    </subcellularLocation>
</comment>
<keyword evidence="7 9" id="KW-0408">Iron</keyword>
<evidence type="ECO:0000256" key="2">
    <source>
        <dbReference type="ARBA" id="ARBA00022448"/>
    </source>
</evidence>
<evidence type="ECO:0000313" key="11">
    <source>
        <dbReference type="EMBL" id="NYZ66381.1"/>
    </source>
</evidence>
<feature type="binding site" description="axial binding residue" evidence="9">
    <location>
        <position position="63"/>
    </location>
    <ligand>
        <name>heme c</name>
        <dbReference type="ChEBI" id="CHEBI:61717"/>
        <label>1</label>
    </ligand>
    <ligandPart>
        <name>Fe</name>
        <dbReference type="ChEBI" id="CHEBI:18248"/>
    </ligandPart>
</feature>
<keyword evidence="12" id="KW-1185">Reference proteome</keyword>
<dbReference type="Gene3D" id="1.10.760.10">
    <property type="entry name" value="Cytochrome c-like domain"/>
    <property type="match status" value="2"/>
</dbReference>
<dbReference type="GO" id="GO:0005506">
    <property type="term" value="F:iron ion binding"/>
    <property type="evidence" value="ECO:0007669"/>
    <property type="project" value="InterPro"/>
</dbReference>
<dbReference type="EMBL" id="JACCKB010000013">
    <property type="protein sequence ID" value="NYZ66381.1"/>
    <property type="molecule type" value="Genomic_DNA"/>
</dbReference>
<feature type="domain" description="Cytochrome c" evidence="10">
    <location>
        <begin position="41"/>
        <end position="125"/>
    </location>
</feature>
<evidence type="ECO:0000256" key="9">
    <source>
        <dbReference type="PIRSR" id="PIRSR000005-2"/>
    </source>
</evidence>
<feature type="binding site" description="axial binding residue" evidence="9">
    <location>
        <position position="152"/>
    </location>
    <ligand>
        <name>heme c</name>
        <dbReference type="ChEBI" id="CHEBI:61717"/>
        <label>2</label>
    </ligand>
    <ligandPart>
        <name>Fe</name>
        <dbReference type="ChEBI" id="CHEBI:18248"/>
    </ligandPart>
</feature>
<feature type="binding site" description="covalent" evidence="8">
    <location>
        <position position="148"/>
    </location>
    <ligand>
        <name>heme c</name>
        <dbReference type="ChEBI" id="CHEBI:61717"/>
        <label>2</label>
    </ligand>
</feature>
<feature type="domain" description="Cytochrome c" evidence="10">
    <location>
        <begin position="135"/>
        <end position="215"/>
    </location>
</feature>
<sequence>MDEKAGFMIKLPFIVIALLYIQSTSANNDQFNDLLKSKLSDPIALDKSLSSAKDKVFICTYCHGIDGNSQKEYIPNLASQNPEYTIAQLINYSLEKRKSLTMNKISADLSLEDKVDIAIYYSKSNIRTKHKKESPLSNRGEQIFNTACFICHGKKAKGNKNIPSLAKQNEKYIKDTLLEFKNNKNYRPDSPMFEIAAKLSQNDIQSIAAYISRISDEDS</sequence>
<name>A0A853I923_9GAMM</name>
<gene>
    <name evidence="11" type="ORF">H0A36_10195</name>
</gene>
<keyword evidence="6" id="KW-0249">Electron transport</keyword>
<keyword evidence="3 8" id="KW-0349">Heme</keyword>
<dbReference type="PANTHER" id="PTHR33751">
    <property type="entry name" value="CBB3-TYPE CYTOCHROME C OXIDASE SUBUNIT FIXP"/>
    <property type="match status" value="1"/>
</dbReference>
<dbReference type="AlphaFoldDB" id="A0A853I923"/>
<dbReference type="InterPro" id="IPR050597">
    <property type="entry name" value="Cytochrome_c_Oxidase_Subunit"/>
</dbReference>
<evidence type="ECO:0000256" key="3">
    <source>
        <dbReference type="ARBA" id="ARBA00022617"/>
    </source>
</evidence>
<feature type="binding site" description="axial binding residue" evidence="9">
    <location>
        <position position="192"/>
    </location>
    <ligand>
        <name>heme c</name>
        <dbReference type="ChEBI" id="CHEBI:61717"/>
        <label>2</label>
    </ligand>
    <ligandPart>
        <name>Fe</name>
        <dbReference type="ChEBI" id="CHEBI:18248"/>
    </ligandPart>
</feature>
<protein>
    <submittedName>
        <fullName evidence="11">C-type cytochrome</fullName>
    </submittedName>
</protein>
<evidence type="ECO:0000313" key="12">
    <source>
        <dbReference type="Proteomes" id="UP000569732"/>
    </source>
</evidence>
<feature type="binding site" description="axial binding residue" evidence="9">
    <location>
        <position position="102"/>
    </location>
    <ligand>
        <name>heme c</name>
        <dbReference type="ChEBI" id="CHEBI:61717"/>
        <label>1</label>
    </ligand>
    <ligandPart>
        <name>Fe</name>
        <dbReference type="ChEBI" id="CHEBI:18248"/>
    </ligandPart>
</feature>
<dbReference type="GO" id="GO:0009055">
    <property type="term" value="F:electron transfer activity"/>
    <property type="evidence" value="ECO:0007669"/>
    <property type="project" value="InterPro"/>
</dbReference>
<dbReference type="InterPro" id="IPR036909">
    <property type="entry name" value="Cyt_c-like_dom_sf"/>
</dbReference>
<evidence type="ECO:0000256" key="4">
    <source>
        <dbReference type="ARBA" id="ARBA00022723"/>
    </source>
</evidence>
<dbReference type="InterPro" id="IPR024167">
    <property type="entry name" value="Cytochrome_c4-like"/>
</dbReference>
<organism evidence="11 12">
    <name type="scientific">Spartinivicinus marinus</name>
    <dbReference type="NCBI Taxonomy" id="2994442"/>
    <lineage>
        <taxon>Bacteria</taxon>
        <taxon>Pseudomonadati</taxon>
        <taxon>Pseudomonadota</taxon>
        <taxon>Gammaproteobacteria</taxon>
        <taxon>Oceanospirillales</taxon>
        <taxon>Zooshikellaceae</taxon>
        <taxon>Spartinivicinus</taxon>
    </lineage>
</organism>
<dbReference type="GO" id="GO:0020037">
    <property type="term" value="F:heme binding"/>
    <property type="evidence" value="ECO:0007669"/>
    <property type="project" value="InterPro"/>
</dbReference>
<evidence type="ECO:0000256" key="5">
    <source>
        <dbReference type="ARBA" id="ARBA00022764"/>
    </source>
</evidence>
<evidence type="ECO:0000256" key="6">
    <source>
        <dbReference type="ARBA" id="ARBA00022982"/>
    </source>
</evidence>
<dbReference type="SUPFAM" id="SSF46626">
    <property type="entry name" value="Cytochrome c"/>
    <property type="match status" value="2"/>
</dbReference>
<keyword evidence="4 9" id="KW-0479">Metal-binding</keyword>
<feature type="binding site" description="covalent" evidence="8">
    <location>
        <position position="59"/>
    </location>
    <ligand>
        <name>heme c</name>
        <dbReference type="ChEBI" id="CHEBI:61717"/>
        <label>1</label>
    </ligand>
</feature>
<feature type="binding site" description="covalent" evidence="8">
    <location>
        <position position="151"/>
    </location>
    <ligand>
        <name>heme c</name>
        <dbReference type="ChEBI" id="CHEBI:61717"/>
        <label>2</label>
    </ligand>
</feature>
<dbReference type="Proteomes" id="UP000569732">
    <property type="component" value="Unassembled WGS sequence"/>
</dbReference>
<comment type="caution">
    <text evidence="11">The sequence shown here is derived from an EMBL/GenBank/DDBJ whole genome shotgun (WGS) entry which is preliminary data.</text>
</comment>
<evidence type="ECO:0000256" key="1">
    <source>
        <dbReference type="ARBA" id="ARBA00004418"/>
    </source>
</evidence>
<dbReference type="InterPro" id="IPR009056">
    <property type="entry name" value="Cyt_c-like_dom"/>
</dbReference>
<dbReference type="Pfam" id="PF13442">
    <property type="entry name" value="Cytochrome_CBB3"/>
    <property type="match status" value="1"/>
</dbReference>
<evidence type="ECO:0000256" key="8">
    <source>
        <dbReference type="PIRSR" id="PIRSR000005-1"/>
    </source>
</evidence>
<feature type="binding site" description="covalent" evidence="8">
    <location>
        <position position="62"/>
    </location>
    <ligand>
        <name>heme c</name>
        <dbReference type="ChEBI" id="CHEBI:61717"/>
        <label>1</label>
    </ligand>
</feature>
<keyword evidence="2" id="KW-0813">Transport</keyword>
<accession>A0A853I923</accession>
<dbReference type="RefSeq" id="WP_180568409.1">
    <property type="nucleotide sequence ID" value="NZ_JACCKB010000013.1"/>
</dbReference>
<dbReference type="PROSITE" id="PS51007">
    <property type="entry name" value="CYTC"/>
    <property type="match status" value="2"/>
</dbReference>
<evidence type="ECO:0000256" key="7">
    <source>
        <dbReference type="ARBA" id="ARBA00023004"/>
    </source>
</evidence>
<reference evidence="11 12" key="1">
    <citation type="submission" date="2020-07" db="EMBL/GenBank/DDBJ databases">
        <title>Endozoicomonas sp. nov., isolated from sediment.</title>
        <authorList>
            <person name="Gu T."/>
        </authorList>
    </citation>
    <scope>NUCLEOTIDE SEQUENCE [LARGE SCALE GENOMIC DNA]</scope>
    <source>
        <strain evidence="11 12">SM1973</strain>
    </source>
</reference>
<evidence type="ECO:0000259" key="10">
    <source>
        <dbReference type="PROSITE" id="PS51007"/>
    </source>
</evidence>
<proteinExistence type="predicted"/>
<dbReference type="GO" id="GO:0042597">
    <property type="term" value="C:periplasmic space"/>
    <property type="evidence" value="ECO:0007669"/>
    <property type="project" value="UniProtKB-SubCell"/>
</dbReference>
<comment type="PTM">
    <text evidence="8">Binds 2 heme c groups covalently per subunit.</text>
</comment>
<dbReference type="PANTHER" id="PTHR33751:SF9">
    <property type="entry name" value="CYTOCHROME C4"/>
    <property type="match status" value="1"/>
</dbReference>
<dbReference type="PIRSF" id="PIRSF000005">
    <property type="entry name" value="Cytochrome_c4"/>
    <property type="match status" value="1"/>
</dbReference>